<organism evidence="1 2">
    <name type="scientific">Aquincola agrisoli</name>
    <dbReference type="NCBI Taxonomy" id="3119538"/>
    <lineage>
        <taxon>Bacteria</taxon>
        <taxon>Pseudomonadati</taxon>
        <taxon>Pseudomonadota</taxon>
        <taxon>Betaproteobacteria</taxon>
        <taxon>Burkholderiales</taxon>
        <taxon>Sphaerotilaceae</taxon>
        <taxon>Aquincola</taxon>
    </lineage>
</organism>
<dbReference type="Pfam" id="PF07369">
    <property type="entry name" value="DUF1488"/>
    <property type="match status" value="1"/>
</dbReference>
<proteinExistence type="predicted"/>
<keyword evidence="2" id="KW-1185">Reference proteome</keyword>
<dbReference type="InterPro" id="IPR036692">
    <property type="entry name" value="Shew3726-like_sf"/>
</dbReference>
<dbReference type="RefSeq" id="WP_332291751.1">
    <property type="nucleotide sequence ID" value="NZ_JAZIBG010000039.1"/>
</dbReference>
<dbReference type="AlphaFoldDB" id="A0AAW9QLK2"/>
<dbReference type="SUPFAM" id="SSF160272">
    <property type="entry name" value="Shew3726-like"/>
    <property type="match status" value="1"/>
</dbReference>
<sequence length="85" mass="9329">MSTQQPREDGDNGDVRFILQVNDAQIPVLLLRSALATKYQAGTTAGEGLKSFLQHRAAIEDAARLEWSRGGGPFDETHPLMIVHL</sequence>
<dbReference type="InterPro" id="IPR009962">
    <property type="entry name" value="DUF1488"/>
</dbReference>
<name>A0AAW9QLK2_9BURK</name>
<accession>A0AAW9QLK2</accession>
<evidence type="ECO:0000313" key="1">
    <source>
        <dbReference type="EMBL" id="MEF7616294.1"/>
    </source>
</evidence>
<gene>
    <name evidence="1" type="ORF">V4F39_20435</name>
</gene>
<protein>
    <submittedName>
        <fullName evidence="1">DUF1488 family protein</fullName>
    </submittedName>
</protein>
<comment type="caution">
    <text evidence="1">The sequence shown here is derived from an EMBL/GenBank/DDBJ whole genome shotgun (WGS) entry which is preliminary data.</text>
</comment>
<dbReference type="Proteomes" id="UP001336250">
    <property type="component" value="Unassembled WGS sequence"/>
</dbReference>
<reference evidence="1 2" key="1">
    <citation type="submission" date="2024-02" db="EMBL/GenBank/DDBJ databases">
        <title>Genome sequence of Aquincola sp. MAHUQ-54.</title>
        <authorList>
            <person name="Huq M.A."/>
        </authorList>
    </citation>
    <scope>NUCLEOTIDE SEQUENCE [LARGE SCALE GENOMIC DNA]</scope>
    <source>
        <strain evidence="1 2">MAHUQ-54</strain>
    </source>
</reference>
<evidence type="ECO:0000313" key="2">
    <source>
        <dbReference type="Proteomes" id="UP001336250"/>
    </source>
</evidence>
<dbReference type="EMBL" id="JAZIBG010000039">
    <property type="protein sequence ID" value="MEF7616294.1"/>
    <property type="molecule type" value="Genomic_DNA"/>
</dbReference>